<sequence length="121" mass="13170">MDRAVPGRRRRIHSDEFKEQAVQASQQPGVSMAAVAMAHGINANLLRRWVRERAQQRGDAVAANDKPVGFIALPMQVPSVPPAPSGEPIRIEVRRGATIIAVTWPAGAADACAAWMRELLR</sequence>
<dbReference type="InterPro" id="IPR002514">
    <property type="entry name" value="Transposase_8"/>
</dbReference>
<dbReference type="GO" id="GO:0004803">
    <property type="term" value="F:transposase activity"/>
    <property type="evidence" value="ECO:0007669"/>
    <property type="project" value="InterPro"/>
</dbReference>
<name>A0A2W5DE46_9BURK</name>
<evidence type="ECO:0000313" key="2">
    <source>
        <dbReference type="Proteomes" id="UP000249633"/>
    </source>
</evidence>
<dbReference type="AlphaFoldDB" id="A0A2W5DE46"/>
<dbReference type="InterPro" id="IPR009057">
    <property type="entry name" value="Homeodomain-like_sf"/>
</dbReference>
<dbReference type="GO" id="GO:0003677">
    <property type="term" value="F:DNA binding"/>
    <property type="evidence" value="ECO:0007669"/>
    <property type="project" value="InterPro"/>
</dbReference>
<dbReference type="EMBL" id="QFOD01000031">
    <property type="protein sequence ID" value="PZP27367.1"/>
    <property type="molecule type" value="Genomic_DNA"/>
</dbReference>
<evidence type="ECO:0000313" key="1">
    <source>
        <dbReference type="EMBL" id="PZP27367.1"/>
    </source>
</evidence>
<dbReference type="SUPFAM" id="SSF46689">
    <property type="entry name" value="Homeodomain-like"/>
    <property type="match status" value="1"/>
</dbReference>
<gene>
    <name evidence="1" type="ORF">DI603_22080</name>
</gene>
<protein>
    <recommendedName>
        <fullName evidence="3">Transposase</fullName>
    </recommendedName>
</protein>
<accession>A0A2W5DE46</accession>
<dbReference type="Pfam" id="PF01527">
    <property type="entry name" value="HTH_Tnp_1"/>
    <property type="match status" value="1"/>
</dbReference>
<dbReference type="NCBIfam" id="NF047595">
    <property type="entry name" value="IS66_ISRel24_TnpA"/>
    <property type="match status" value="1"/>
</dbReference>
<organism evidence="1 2">
    <name type="scientific">Roseateles depolymerans</name>
    <dbReference type="NCBI Taxonomy" id="76731"/>
    <lineage>
        <taxon>Bacteria</taxon>
        <taxon>Pseudomonadati</taxon>
        <taxon>Pseudomonadota</taxon>
        <taxon>Betaproteobacteria</taxon>
        <taxon>Burkholderiales</taxon>
        <taxon>Sphaerotilaceae</taxon>
        <taxon>Roseateles</taxon>
    </lineage>
</organism>
<reference evidence="1 2" key="1">
    <citation type="submission" date="2017-08" db="EMBL/GenBank/DDBJ databases">
        <title>Infants hospitalized years apart are colonized by the same room-sourced microbial strains.</title>
        <authorList>
            <person name="Brooks B."/>
            <person name="Olm M.R."/>
            <person name="Firek B.A."/>
            <person name="Baker R."/>
            <person name="Thomas B.C."/>
            <person name="Morowitz M.J."/>
            <person name="Banfield J.F."/>
        </authorList>
    </citation>
    <scope>NUCLEOTIDE SEQUENCE [LARGE SCALE GENOMIC DNA]</scope>
    <source>
        <strain evidence="1">S2_012_000_R2_81</strain>
    </source>
</reference>
<dbReference type="Proteomes" id="UP000249633">
    <property type="component" value="Unassembled WGS sequence"/>
</dbReference>
<comment type="caution">
    <text evidence="1">The sequence shown here is derived from an EMBL/GenBank/DDBJ whole genome shotgun (WGS) entry which is preliminary data.</text>
</comment>
<dbReference type="GO" id="GO:0006313">
    <property type="term" value="P:DNA transposition"/>
    <property type="evidence" value="ECO:0007669"/>
    <property type="project" value="InterPro"/>
</dbReference>
<evidence type="ECO:0008006" key="3">
    <source>
        <dbReference type="Google" id="ProtNLM"/>
    </source>
</evidence>
<proteinExistence type="predicted"/>
<dbReference type="Gene3D" id="1.10.10.60">
    <property type="entry name" value="Homeodomain-like"/>
    <property type="match status" value="1"/>
</dbReference>